<evidence type="ECO:0008006" key="3">
    <source>
        <dbReference type="Google" id="ProtNLM"/>
    </source>
</evidence>
<dbReference type="Gene3D" id="3.10.450.50">
    <property type="match status" value="1"/>
</dbReference>
<organism evidence="1 2">
    <name type="scientific">Hanstruepera neustonica</name>
    <dbReference type="NCBI Taxonomy" id="1445657"/>
    <lineage>
        <taxon>Bacteria</taxon>
        <taxon>Pseudomonadati</taxon>
        <taxon>Bacteroidota</taxon>
        <taxon>Flavobacteriia</taxon>
        <taxon>Flavobacteriales</taxon>
        <taxon>Flavobacteriaceae</taxon>
        <taxon>Hanstruepera</taxon>
    </lineage>
</organism>
<proteinExistence type="predicted"/>
<accession>A0A2K1DW64</accession>
<dbReference type="RefSeq" id="WP_103052985.1">
    <property type="nucleotide sequence ID" value="NZ_POWF01000010.1"/>
</dbReference>
<dbReference type="OrthoDB" id="1119084at2"/>
<comment type="caution">
    <text evidence="1">The sequence shown here is derived from an EMBL/GenBank/DDBJ whole genome shotgun (WGS) entry which is preliminary data.</text>
</comment>
<sequence>MSNYLNVFGKPLFGIMVVLIFQSCENQHNTTSEIDKVSKDSISEIEIKKTIEDLYEVYSKSDLQWVDFYKDKYNIVSGNGTVKTINRDSLRVYWKNMYEKYNVILNNRGKPILSVSGNQAFHYNTFDEILINKTTNDTIENIGTWVVLWKKQKDGSWKIEFETYNAK</sequence>
<evidence type="ECO:0000313" key="2">
    <source>
        <dbReference type="Proteomes" id="UP000236641"/>
    </source>
</evidence>
<dbReference type="AlphaFoldDB" id="A0A2K1DW64"/>
<dbReference type="EMBL" id="POWF01000010">
    <property type="protein sequence ID" value="PNQ72274.1"/>
    <property type="molecule type" value="Genomic_DNA"/>
</dbReference>
<dbReference type="Proteomes" id="UP000236641">
    <property type="component" value="Unassembled WGS sequence"/>
</dbReference>
<dbReference type="SUPFAM" id="SSF54427">
    <property type="entry name" value="NTF2-like"/>
    <property type="match status" value="1"/>
</dbReference>
<dbReference type="InterPro" id="IPR032710">
    <property type="entry name" value="NTF2-like_dom_sf"/>
</dbReference>
<reference evidence="1 2" key="1">
    <citation type="submission" date="2018-01" db="EMBL/GenBank/DDBJ databases">
        <title>The draft genome of Hanstruepera neustonica JCM19743.</title>
        <authorList>
            <person name="He R.-H."/>
            <person name="Du Z.-J."/>
        </authorList>
    </citation>
    <scope>NUCLEOTIDE SEQUENCE [LARGE SCALE GENOMIC DNA]</scope>
    <source>
        <strain evidence="1 2">JCM19743</strain>
    </source>
</reference>
<name>A0A2K1DW64_9FLAO</name>
<protein>
    <recommendedName>
        <fullName evidence="3">DUF4440 domain-containing protein</fullName>
    </recommendedName>
</protein>
<evidence type="ECO:0000313" key="1">
    <source>
        <dbReference type="EMBL" id="PNQ72274.1"/>
    </source>
</evidence>
<gene>
    <name evidence="1" type="ORF">C1T31_13205</name>
</gene>
<keyword evidence="2" id="KW-1185">Reference proteome</keyword>